<keyword evidence="3" id="KW-1003">Cell membrane</keyword>
<feature type="transmembrane region" description="Helical" evidence="8">
    <location>
        <begin position="96"/>
        <end position="129"/>
    </location>
</feature>
<evidence type="ECO:0000256" key="6">
    <source>
        <dbReference type="ARBA" id="ARBA00023136"/>
    </source>
</evidence>
<dbReference type="OrthoDB" id="9787129at2"/>
<evidence type="ECO:0000256" key="1">
    <source>
        <dbReference type="ARBA" id="ARBA00004651"/>
    </source>
</evidence>
<feature type="transmembrane region" description="Helical" evidence="8">
    <location>
        <begin position="251"/>
        <end position="277"/>
    </location>
</feature>
<keyword evidence="6 8" id="KW-0472">Membrane</keyword>
<feature type="transmembrane region" description="Helical" evidence="8">
    <location>
        <begin position="337"/>
        <end position="366"/>
    </location>
</feature>
<dbReference type="Proteomes" id="UP000251993">
    <property type="component" value="Chromosome"/>
</dbReference>
<dbReference type="AlphaFoldDB" id="A0A344TCN8"/>
<feature type="transmembrane region" description="Helical" evidence="8">
    <location>
        <begin position="5"/>
        <end position="22"/>
    </location>
</feature>
<dbReference type="InterPro" id="IPR003474">
    <property type="entry name" value="Glcn_transporter"/>
</dbReference>
<dbReference type="KEGG" id="run:DR864_01035"/>
<evidence type="ECO:0000256" key="7">
    <source>
        <dbReference type="ARBA" id="ARBA00049663"/>
    </source>
</evidence>
<accession>A0A344TCN8</accession>
<keyword evidence="4 8" id="KW-0812">Transmembrane</keyword>
<evidence type="ECO:0000256" key="4">
    <source>
        <dbReference type="ARBA" id="ARBA00022692"/>
    </source>
</evidence>
<gene>
    <name evidence="9" type="ORF">DR864_01035</name>
</gene>
<dbReference type="PIRSF" id="PIRSF002746">
    <property type="entry name" value="Gluconate_transporter"/>
    <property type="match status" value="1"/>
</dbReference>
<evidence type="ECO:0000256" key="3">
    <source>
        <dbReference type="ARBA" id="ARBA00022475"/>
    </source>
</evidence>
<dbReference type="GO" id="GO:0015128">
    <property type="term" value="F:gluconate transmembrane transporter activity"/>
    <property type="evidence" value="ECO:0007669"/>
    <property type="project" value="InterPro"/>
</dbReference>
<evidence type="ECO:0000256" key="2">
    <source>
        <dbReference type="ARBA" id="ARBA00022448"/>
    </source>
</evidence>
<keyword evidence="10" id="KW-1185">Reference proteome</keyword>
<sequence>MLLLYVLLGILALIILVAYFHLDTFISFVLVSIGLGLACGMSVTSISQSLEKGIGGTLGSLVIIIGFGSMLGKLVADSGAAQRITTTLMNIFGLKYLPWGLALAGFIIGLPLFYNAGFVIVIPLIFTIAASTKLPMLYVAVPMLSALSVAHGYLPPHPSPTAIAAQFKADVGQTLFYGLIVAIPAIILAGPIFAKTLKKYDPKPDASLFNTKHFSESEMPSLSISLIVALLPLLLLTLMPWLKGNFAEESILYTVFAFLGDPSISMLISVLVAIYFLGIKRGRTTKNVMKSLEEAFKSVSIILLIVAGAGGFKQILTDGGVSKYIGELLAGVEISPLILGWAIAGVIRICVGSATVAGLTAVGIIAPLVQSQGVKPELMVLAIGSGSLICSHLNDGGFWLFKEYFNLSIKETLQTWTVMETIVSIVGLLGVLVLDQFV</sequence>
<dbReference type="PANTHER" id="PTHR30354">
    <property type="entry name" value="GNT FAMILY GLUCONATE TRANSPORTER"/>
    <property type="match status" value="1"/>
</dbReference>
<evidence type="ECO:0000256" key="5">
    <source>
        <dbReference type="ARBA" id="ARBA00022989"/>
    </source>
</evidence>
<dbReference type="Pfam" id="PF02447">
    <property type="entry name" value="GntP_permease"/>
    <property type="match status" value="1"/>
</dbReference>
<feature type="transmembrane region" description="Helical" evidence="8">
    <location>
        <begin position="58"/>
        <end position="76"/>
    </location>
</feature>
<feature type="transmembrane region" description="Helical" evidence="8">
    <location>
        <begin position="174"/>
        <end position="194"/>
    </location>
</feature>
<reference evidence="9 10" key="1">
    <citation type="submission" date="2018-07" db="EMBL/GenBank/DDBJ databases">
        <title>Genome sequencing of Runella.</title>
        <authorList>
            <person name="Baek M.-G."/>
            <person name="Yi H."/>
        </authorList>
    </citation>
    <scope>NUCLEOTIDE SEQUENCE [LARGE SCALE GENOMIC DNA]</scope>
    <source>
        <strain evidence="9 10">HYN0085</strain>
    </source>
</reference>
<proteinExistence type="inferred from homology"/>
<dbReference type="GO" id="GO:0005886">
    <property type="term" value="C:plasma membrane"/>
    <property type="evidence" value="ECO:0007669"/>
    <property type="project" value="UniProtKB-SubCell"/>
</dbReference>
<feature type="transmembrane region" description="Helical" evidence="8">
    <location>
        <begin position="136"/>
        <end position="154"/>
    </location>
</feature>
<protein>
    <submittedName>
        <fullName evidence="9">Gluconate transporter</fullName>
    </submittedName>
</protein>
<dbReference type="PANTHER" id="PTHR30354:SF22">
    <property type="entry name" value="HIGH-AFFINITY GLUCONATE TRANSPORTER"/>
    <property type="match status" value="1"/>
</dbReference>
<keyword evidence="5 8" id="KW-1133">Transmembrane helix</keyword>
<comment type="similarity">
    <text evidence="7">Belongs to the GntP permease family.</text>
</comment>
<name>A0A344TCN8_9BACT</name>
<dbReference type="EMBL" id="CP030850">
    <property type="protein sequence ID" value="AXE16409.1"/>
    <property type="molecule type" value="Genomic_DNA"/>
</dbReference>
<evidence type="ECO:0000313" key="9">
    <source>
        <dbReference type="EMBL" id="AXE16409.1"/>
    </source>
</evidence>
<feature type="transmembrane region" description="Helical" evidence="8">
    <location>
        <begin position="28"/>
        <end position="46"/>
    </location>
</feature>
<dbReference type="RefSeq" id="WP_114065196.1">
    <property type="nucleotide sequence ID" value="NZ_CP030850.1"/>
</dbReference>
<feature type="transmembrane region" description="Helical" evidence="8">
    <location>
        <begin position="222"/>
        <end position="239"/>
    </location>
</feature>
<keyword evidence="2" id="KW-0813">Transport</keyword>
<evidence type="ECO:0000256" key="8">
    <source>
        <dbReference type="SAM" id="Phobius"/>
    </source>
</evidence>
<evidence type="ECO:0000313" key="10">
    <source>
        <dbReference type="Proteomes" id="UP000251993"/>
    </source>
</evidence>
<comment type="subcellular location">
    <subcellularLocation>
        <location evidence="1">Cell membrane</location>
        <topology evidence="1">Multi-pass membrane protein</topology>
    </subcellularLocation>
</comment>
<feature type="transmembrane region" description="Helical" evidence="8">
    <location>
        <begin position="298"/>
        <end position="317"/>
    </location>
</feature>
<organism evidence="9 10">
    <name type="scientific">Runella rosea</name>
    <dbReference type="NCBI Taxonomy" id="2259595"/>
    <lineage>
        <taxon>Bacteria</taxon>
        <taxon>Pseudomonadati</taxon>
        <taxon>Bacteroidota</taxon>
        <taxon>Cytophagia</taxon>
        <taxon>Cytophagales</taxon>
        <taxon>Spirosomataceae</taxon>
        <taxon>Runella</taxon>
    </lineage>
</organism>
<feature type="transmembrane region" description="Helical" evidence="8">
    <location>
        <begin position="413"/>
        <end position="434"/>
    </location>
</feature>
<dbReference type="NCBIfam" id="TIGR00791">
    <property type="entry name" value="gntP"/>
    <property type="match status" value="1"/>
</dbReference>